<dbReference type="Proteomes" id="UP000646548">
    <property type="component" value="Unassembled WGS sequence"/>
</dbReference>
<gene>
    <name evidence="1" type="ORF">FQA47_019145</name>
</gene>
<dbReference type="EMBL" id="WKFB01000452">
    <property type="protein sequence ID" value="KAF6722527.1"/>
    <property type="molecule type" value="Genomic_DNA"/>
</dbReference>
<dbReference type="AlphaFoldDB" id="A0A834BYV3"/>
<comment type="caution">
    <text evidence="1">The sequence shown here is derived from an EMBL/GenBank/DDBJ whole genome shotgun (WGS) entry which is preliminary data.</text>
</comment>
<organism evidence="1 2">
    <name type="scientific">Oryzias melastigma</name>
    <name type="common">Marine medaka</name>
    <dbReference type="NCBI Taxonomy" id="30732"/>
    <lineage>
        <taxon>Eukaryota</taxon>
        <taxon>Metazoa</taxon>
        <taxon>Chordata</taxon>
        <taxon>Craniata</taxon>
        <taxon>Vertebrata</taxon>
        <taxon>Euteleostomi</taxon>
        <taxon>Actinopterygii</taxon>
        <taxon>Neopterygii</taxon>
        <taxon>Teleostei</taxon>
        <taxon>Neoteleostei</taxon>
        <taxon>Acanthomorphata</taxon>
        <taxon>Ovalentaria</taxon>
        <taxon>Atherinomorphae</taxon>
        <taxon>Beloniformes</taxon>
        <taxon>Adrianichthyidae</taxon>
        <taxon>Oryziinae</taxon>
        <taxon>Oryzias</taxon>
    </lineage>
</organism>
<sequence>MDTPVHGASTVPPRGLGVASAWPPRCLHVASAWPRRGLGVASAWPPRCLHVASAWPPRCLHGASTSTVEGFGSLAPCSVTNITSQNPPEDRSILSWNHKPDRVTLLLLSDVEPILANIQSFHSVRFTGVKGRLQWTATFSPHPPVNIIKLLNPPPGARHALFSWDEGHRKHVRHSEDGQRVQSCADVLGCRPSVSVEEKTDRDGRNFGCWSFGSEETELQEKCWSSDAAAVSAVAAACSTQRSRRRHGVEADGPAAADLTLSGGRVALRAVQVHHSWIKTHFTFDLQSFSSNVLNYILLWSTLTVGQEALVQILSEWSLRGSRSVLLFH</sequence>
<accession>A0A834BYV3</accession>
<reference evidence="1" key="1">
    <citation type="journal article" name="BMC Genomics">
        <title>Long-read sequencing and de novo genome assembly of marine medaka (Oryzias melastigma).</title>
        <authorList>
            <person name="Liang P."/>
            <person name="Saqib H.S.A."/>
            <person name="Ni X."/>
            <person name="Shen Y."/>
        </authorList>
    </citation>
    <scope>NUCLEOTIDE SEQUENCE</scope>
    <source>
        <strain evidence="1">Bigg-433</strain>
    </source>
</reference>
<protein>
    <submittedName>
        <fullName evidence="1">Uncharacterized protein</fullName>
    </submittedName>
</protein>
<proteinExistence type="predicted"/>
<name>A0A834BYV3_ORYME</name>
<evidence type="ECO:0000313" key="1">
    <source>
        <dbReference type="EMBL" id="KAF6722527.1"/>
    </source>
</evidence>
<evidence type="ECO:0000313" key="2">
    <source>
        <dbReference type="Proteomes" id="UP000646548"/>
    </source>
</evidence>